<dbReference type="RefSeq" id="WP_205088062.1">
    <property type="nucleotide sequence ID" value="NZ_JACJLA010000012.1"/>
</dbReference>
<dbReference type="SUPFAM" id="SSF46785">
    <property type="entry name" value="Winged helix' DNA-binding domain"/>
    <property type="match status" value="1"/>
</dbReference>
<dbReference type="PRINTS" id="PR00039">
    <property type="entry name" value="HTHLYSR"/>
</dbReference>
<dbReference type="InterPro" id="IPR036388">
    <property type="entry name" value="WH-like_DNA-bd_sf"/>
</dbReference>
<proteinExistence type="inferred from homology"/>
<dbReference type="Pfam" id="PF00126">
    <property type="entry name" value="HTH_1"/>
    <property type="match status" value="1"/>
</dbReference>
<evidence type="ECO:0000256" key="2">
    <source>
        <dbReference type="ARBA" id="ARBA00023015"/>
    </source>
</evidence>
<keyword evidence="4" id="KW-0804">Transcription</keyword>
<name>A0ABS2GID1_9FIRM</name>
<dbReference type="InterPro" id="IPR005119">
    <property type="entry name" value="LysR_subst-bd"/>
</dbReference>
<evidence type="ECO:0000256" key="1">
    <source>
        <dbReference type="ARBA" id="ARBA00009437"/>
    </source>
</evidence>
<dbReference type="InterPro" id="IPR000847">
    <property type="entry name" value="LysR_HTH_N"/>
</dbReference>
<keyword evidence="2" id="KW-0805">Transcription regulation</keyword>
<dbReference type="SUPFAM" id="SSF53850">
    <property type="entry name" value="Periplasmic binding protein-like II"/>
    <property type="match status" value="1"/>
</dbReference>
<evidence type="ECO:0000259" key="5">
    <source>
        <dbReference type="PROSITE" id="PS50931"/>
    </source>
</evidence>
<evidence type="ECO:0000313" key="6">
    <source>
        <dbReference type="EMBL" id="MBM6913075.1"/>
    </source>
</evidence>
<comment type="similarity">
    <text evidence="1">Belongs to the LysR transcriptional regulatory family.</text>
</comment>
<dbReference type="Pfam" id="PF03466">
    <property type="entry name" value="LysR_substrate"/>
    <property type="match status" value="1"/>
</dbReference>
<dbReference type="CDD" id="cd05466">
    <property type="entry name" value="PBP2_LTTR_substrate"/>
    <property type="match status" value="1"/>
</dbReference>
<comment type="caution">
    <text evidence="6">The sequence shown here is derived from an EMBL/GenBank/DDBJ whole genome shotgun (WGS) entry which is preliminary data.</text>
</comment>
<dbReference type="Gene3D" id="1.10.10.10">
    <property type="entry name" value="Winged helix-like DNA-binding domain superfamily/Winged helix DNA-binding domain"/>
    <property type="match status" value="1"/>
</dbReference>
<evidence type="ECO:0000256" key="3">
    <source>
        <dbReference type="ARBA" id="ARBA00023125"/>
    </source>
</evidence>
<evidence type="ECO:0000313" key="7">
    <source>
        <dbReference type="Proteomes" id="UP000707138"/>
    </source>
</evidence>
<protein>
    <submittedName>
        <fullName evidence="6">LysR family transcriptional regulator</fullName>
    </submittedName>
</protein>
<dbReference type="PANTHER" id="PTHR30126:SF78">
    <property type="entry name" value="HTH LYSR-TYPE DOMAIN-CONTAINING PROTEIN"/>
    <property type="match status" value="1"/>
</dbReference>
<reference evidence="6 7" key="1">
    <citation type="journal article" date="2021" name="Sci. Rep.">
        <title>The distribution of antibiotic resistance genes in chicken gut microbiota commensals.</title>
        <authorList>
            <person name="Juricova H."/>
            <person name="Matiasovicova J."/>
            <person name="Kubasova T."/>
            <person name="Cejkova D."/>
            <person name="Rychlik I."/>
        </authorList>
    </citation>
    <scope>NUCLEOTIDE SEQUENCE [LARGE SCALE GENOMIC DNA]</scope>
    <source>
        <strain evidence="6 7">An537</strain>
    </source>
</reference>
<dbReference type="InterPro" id="IPR036390">
    <property type="entry name" value="WH_DNA-bd_sf"/>
</dbReference>
<dbReference type="PROSITE" id="PS50931">
    <property type="entry name" value="HTH_LYSR"/>
    <property type="match status" value="1"/>
</dbReference>
<keyword evidence="3" id="KW-0238">DNA-binding</keyword>
<dbReference type="Gene3D" id="3.40.190.290">
    <property type="match status" value="1"/>
</dbReference>
<dbReference type="PANTHER" id="PTHR30126">
    <property type="entry name" value="HTH-TYPE TRANSCRIPTIONAL REGULATOR"/>
    <property type="match status" value="1"/>
</dbReference>
<evidence type="ECO:0000256" key="4">
    <source>
        <dbReference type="ARBA" id="ARBA00023163"/>
    </source>
</evidence>
<gene>
    <name evidence="6" type="ORF">H6A01_07055</name>
</gene>
<organism evidence="6 7">
    <name type="scientific">Veillonella magna</name>
    <dbReference type="NCBI Taxonomy" id="464322"/>
    <lineage>
        <taxon>Bacteria</taxon>
        <taxon>Bacillati</taxon>
        <taxon>Bacillota</taxon>
        <taxon>Negativicutes</taxon>
        <taxon>Veillonellales</taxon>
        <taxon>Veillonellaceae</taxon>
        <taxon>Veillonella</taxon>
    </lineage>
</organism>
<accession>A0ABS2GID1</accession>
<dbReference type="EMBL" id="JACJLA010000012">
    <property type="protein sequence ID" value="MBM6913075.1"/>
    <property type="molecule type" value="Genomic_DNA"/>
</dbReference>
<keyword evidence="7" id="KW-1185">Reference proteome</keyword>
<sequence length="304" mass="35354">MDEREWQTFVTVVAEGNITKAAEKLFLSQPALSYRLRHMEEAMECPLLIRTNEGIALTPEGELFYDYCRRMIREKEELHQMMGTLQGEVQGTLKIASSINFADYQLPRLLNEFTKEYPKIRIQVKTRWSQHINKMYNSGEVMVAIVRGEYKNSGARVKLLEEPYCLVYKEKVSHEELARLPLIQYHTDPSIAMVIDNWCSENLPQETMASMELDSMVTCRHFVREGLGWAILPYMGLGSCAEENIYVEPIFDKKGNPLIRPTYMYYNETSTKLAAVRTFIDYVIEYYKKNQVVHLPGYNVVVDE</sequence>
<feature type="domain" description="HTH lysR-type" evidence="5">
    <location>
        <begin position="1"/>
        <end position="58"/>
    </location>
</feature>
<dbReference type="Proteomes" id="UP000707138">
    <property type="component" value="Unassembled WGS sequence"/>
</dbReference>